<evidence type="ECO:0000313" key="2">
    <source>
        <dbReference type="Proteomes" id="UP001501321"/>
    </source>
</evidence>
<keyword evidence="2" id="KW-1185">Reference proteome</keyword>
<sequence>MPLEVTEAPAVMPGASLPAAPRAAAPVCLPHQLGVIRRPLGLRAALATGSPLPAPAVTAMALAMAAGGEFIKVAHHHRQ</sequence>
<evidence type="ECO:0000313" key="1">
    <source>
        <dbReference type="EMBL" id="GAA4501475.1"/>
    </source>
</evidence>
<reference evidence="2" key="1">
    <citation type="journal article" date="2019" name="Int. J. Syst. Evol. Microbiol.">
        <title>The Global Catalogue of Microorganisms (GCM) 10K type strain sequencing project: providing services to taxonomists for standard genome sequencing and annotation.</title>
        <authorList>
            <consortium name="The Broad Institute Genomics Platform"/>
            <consortium name="The Broad Institute Genome Sequencing Center for Infectious Disease"/>
            <person name="Wu L."/>
            <person name="Ma J."/>
        </authorList>
    </citation>
    <scope>NUCLEOTIDE SEQUENCE [LARGE SCALE GENOMIC DNA]</scope>
    <source>
        <strain evidence="2">JCM 32226</strain>
    </source>
</reference>
<gene>
    <name evidence="1" type="ORF">GCM10023095_24680</name>
</gene>
<name>A0ABP8QGG6_9GAMM</name>
<protein>
    <submittedName>
        <fullName evidence="1">Uncharacterized protein</fullName>
    </submittedName>
</protein>
<proteinExistence type="predicted"/>
<dbReference type="Proteomes" id="UP001501321">
    <property type="component" value="Unassembled WGS sequence"/>
</dbReference>
<comment type="caution">
    <text evidence="1">The sequence shown here is derived from an EMBL/GenBank/DDBJ whole genome shotgun (WGS) entry which is preliminary data.</text>
</comment>
<dbReference type="EMBL" id="BAABFC010000017">
    <property type="protein sequence ID" value="GAA4501475.1"/>
    <property type="molecule type" value="Genomic_DNA"/>
</dbReference>
<accession>A0ABP8QGG6</accession>
<organism evidence="1 2">
    <name type="scientific">Pseudaeromonas paramecii</name>
    <dbReference type="NCBI Taxonomy" id="2138166"/>
    <lineage>
        <taxon>Bacteria</taxon>
        <taxon>Pseudomonadati</taxon>
        <taxon>Pseudomonadota</taxon>
        <taxon>Gammaproteobacteria</taxon>
        <taxon>Aeromonadales</taxon>
        <taxon>Aeromonadaceae</taxon>
        <taxon>Pseudaeromonas</taxon>
    </lineage>
</organism>